<evidence type="ECO:0000256" key="6">
    <source>
        <dbReference type="SAM" id="MobiDB-lite"/>
    </source>
</evidence>
<protein>
    <submittedName>
        <fullName evidence="9">Integral membrane protein</fullName>
    </submittedName>
</protein>
<feature type="region of interest" description="Disordered" evidence="6">
    <location>
        <begin position="282"/>
        <end position="330"/>
    </location>
</feature>
<comment type="caution">
    <text evidence="9">The sequence shown here is derived from an EMBL/GenBank/DDBJ whole genome shotgun (WGS) entry which is preliminary data.</text>
</comment>
<feature type="transmembrane region" description="Helical" evidence="7">
    <location>
        <begin position="204"/>
        <end position="222"/>
    </location>
</feature>
<evidence type="ECO:0000256" key="2">
    <source>
        <dbReference type="ARBA" id="ARBA00022692"/>
    </source>
</evidence>
<dbReference type="GO" id="GO:0016020">
    <property type="term" value="C:membrane"/>
    <property type="evidence" value="ECO:0007669"/>
    <property type="project" value="UniProtKB-SubCell"/>
</dbReference>
<feature type="transmembrane region" description="Helical" evidence="7">
    <location>
        <begin position="119"/>
        <end position="144"/>
    </location>
</feature>
<proteinExistence type="inferred from homology"/>
<feature type="compositionally biased region" description="Low complexity" evidence="6">
    <location>
        <begin position="313"/>
        <end position="325"/>
    </location>
</feature>
<dbReference type="InterPro" id="IPR049326">
    <property type="entry name" value="Rhodopsin_dom_fungi"/>
</dbReference>
<dbReference type="Proteomes" id="UP000639643">
    <property type="component" value="Unassembled WGS sequence"/>
</dbReference>
<evidence type="ECO:0000256" key="4">
    <source>
        <dbReference type="ARBA" id="ARBA00023136"/>
    </source>
</evidence>
<evidence type="ECO:0000256" key="7">
    <source>
        <dbReference type="SAM" id="Phobius"/>
    </source>
</evidence>
<feature type="region of interest" description="Disordered" evidence="6">
    <location>
        <begin position="378"/>
        <end position="409"/>
    </location>
</feature>
<feature type="transmembrane region" description="Helical" evidence="7">
    <location>
        <begin position="164"/>
        <end position="192"/>
    </location>
</feature>
<keyword evidence="4 7" id="KW-0472">Membrane</keyword>
<reference evidence="9" key="1">
    <citation type="journal article" date="2020" name="Phytopathology">
        <title>Genome Sequence Resources of Colletotrichum truncatum, C. plurivorum, C. musicola, and C. sojae: Four Species Pathogenic to Soybean (Glycine max).</title>
        <authorList>
            <person name="Rogerio F."/>
            <person name="Boufleur T.R."/>
            <person name="Ciampi-Guillardi M."/>
            <person name="Sukno S.A."/>
            <person name="Thon M.R."/>
            <person name="Massola Junior N.S."/>
            <person name="Baroncelli R."/>
        </authorList>
    </citation>
    <scope>NUCLEOTIDE SEQUENCE</scope>
    <source>
        <strain evidence="9">LFN0074</strain>
    </source>
</reference>
<feature type="region of interest" description="Disordered" evidence="6">
    <location>
        <begin position="353"/>
        <end position="372"/>
    </location>
</feature>
<feature type="compositionally biased region" description="Polar residues" evidence="6">
    <location>
        <begin position="303"/>
        <end position="312"/>
    </location>
</feature>
<dbReference type="PANTHER" id="PTHR33048">
    <property type="entry name" value="PTH11-LIKE INTEGRAL MEMBRANE PROTEIN (AFU_ORTHOLOGUE AFUA_5G11245)"/>
    <property type="match status" value="1"/>
</dbReference>
<sequence>MAPMVENRGPELLGVNIFFTVAAIIATALRCYVRAGIVKAFGRDDWLMVLALLFFVSYSSFSSVGVRYGTGRHFTDLPKEGIRSAMECWFYCYLFYALSMITSKMSIAYFLLRIATRKIHIWIIYTAMLFTVLAGFVFFLVTLFQCMPVSYFWNKDLDGKCIDVNVVIALAYLYSAFSVISDLTFAILPGFLVWGLQLKRRAKLALIPLLVMGCVASSAVVVRFGYLMKLKDPDFLWSTLDIAIWSSVEQGLAITAGSLATIRPLLKIVGWKLGLTTNPSRMRMTDDVSRRPSAFMGTGLGGTQTKSVNATSQQRQQQQQQQQQRADSPEDAYGMSIFPCKCCGHFKCQKRDSGISAKSKRRSSLGFPSPCRKKEEARVLSNVKSVTESEEDLSMGRTREDSHDAERVVPKSFLTGNVEQKY</sequence>
<dbReference type="Pfam" id="PF20684">
    <property type="entry name" value="Fung_rhodopsin"/>
    <property type="match status" value="1"/>
</dbReference>
<feature type="domain" description="Rhodopsin" evidence="8">
    <location>
        <begin position="29"/>
        <end position="267"/>
    </location>
</feature>
<name>A0A8H6NHF4_9PEZI</name>
<accession>A0A8H6NHF4</accession>
<keyword evidence="10" id="KW-1185">Reference proteome</keyword>
<feature type="transmembrane region" description="Helical" evidence="7">
    <location>
        <begin position="12"/>
        <end position="33"/>
    </location>
</feature>
<keyword evidence="3 7" id="KW-1133">Transmembrane helix</keyword>
<dbReference type="AlphaFoldDB" id="A0A8H6NHF4"/>
<dbReference type="InterPro" id="IPR052337">
    <property type="entry name" value="SAT4-like"/>
</dbReference>
<evidence type="ECO:0000256" key="5">
    <source>
        <dbReference type="ARBA" id="ARBA00038359"/>
    </source>
</evidence>
<comment type="subcellular location">
    <subcellularLocation>
        <location evidence="1">Membrane</location>
        <topology evidence="1">Multi-pass membrane protein</topology>
    </subcellularLocation>
</comment>
<keyword evidence="2 7" id="KW-0812">Transmembrane</keyword>
<feature type="transmembrane region" description="Helical" evidence="7">
    <location>
        <begin position="88"/>
        <end position="112"/>
    </location>
</feature>
<dbReference type="PANTHER" id="PTHR33048:SF96">
    <property type="entry name" value="INTEGRAL MEMBRANE PROTEIN"/>
    <property type="match status" value="1"/>
</dbReference>
<dbReference type="OrthoDB" id="3936451at2759"/>
<evidence type="ECO:0000259" key="8">
    <source>
        <dbReference type="Pfam" id="PF20684"/>
    </source>
</evidence>
<gene>
    <name evidence="9" type="ORF">CMUS01_06806</name>
</gene>
<evidence type="ECO:0000256" key="1">
    <source>
        <dbReference type="ARBA" id="ARBA00004141"/>
    </source>
</evidence>
<comment type="similarity">
    <text evidence="5">Belongs to the SAT4 family.</text>
</comment>
<organism evidence="9 10">
    <name type="scientific">Colletotrichum musicola</name>
    <dbReference type="NCBI Taxonomy" id="2175873"/>
    <lineage>
        <taxon>Eukaryota</taxon>
        <taxon>Fungi</taxon>
        <taxon>Dikarya</taxon>
        <taxon>Ascomycota</taxon>
        <taxon>Pezizomycotina</taxon>
        <taxon>Sordariomycetes</taxon>
        <taxon>Hypocreomycetidae</taxon>
        <taxon>Glomerellales</taxon>
        <taxon>Glomerellaceae</taxon>
        <taxon>Colletotrichum</taxon>
        <taxon>Colletotrichum orchidearum species complex</taxon>
    </lineage>
</organism>
<evidence type="ECO:0000256" key="3">
    <source>
        <dbReference type="ARBA" id="ARBA00022989"/>
    </source>
</evidence>
<dbReference type="EMBL" id="WIGM01000231">
    <property type="protein sequence ID" value="KAF6832700.1"/>
    <property type="molecule type" value="Genomic_DNA"/>
</dbReference>
<feature type="compositionally biased region" description="Basic and acidic residues" evidence="6">
    <location>
        <begin position="397"/>
        <end position="409"/>
    </location>
</feature>
<evidence type="ECO:0000313" key="10">
    <source>
        <dbReference type="Proteomes" id="UP000639643"/>
    </source>
</evidence>
<evidence type="ECO:0000313" key="9">
    <source>
        <dbReference type="EMBL" id="KAF6832700.1"/>
    </source>
</evidence>
<feature type="transmembrane region" description="Helical" evidence="7">
    <location>
        <begin position="45"/>
        <end position="68"/>
    </location>
</feature>